<reference evidence="2 3" key="1">
    <citation type="journal article" date="2021" name="Sci. Rep.">
        <title>The genome of the diatom Chaetoceros tenuissimus carries an ancient integrated fragment of an extant virus.</title>
        <authorList>
            <person name="Hongo Y."/>
            <person name="Kimura K."/>
            <person name="Takaki Y."/>
            <person name="Yoshida Y."/>
            <person name="Baba S."/>
            <person name="Kobayashi G."/>
            <person name="Nagasaki K."/>
            <person name="Hano T."/>
            <person name="Tomaru Y."/>
        </authorList>
    </citation>
    <scope>NUCLEOTIDE SEQUENCE [LARGE SCALE GENOMIC DNA]</scope>
    <source>
        <strain evidence="2 3">NIES-3715</strain>
    </source>
</reference>
<feature type="region of interest" description="Disordered" evidence="1">
    <location>
        <begin position="118"/>
        <end position="144"/>
    </location>
</feature>
<evidence type="ECO:0000313" key="3">
    <source>
        <dbReference type="Proteomes" id="UP001054902"/>
    </source>
</evidence>
<accession>A0AAD3H3A4</accession>
<keyword evidence="3" id="KW-1185">Reference proteome</keyword>
<feature type="compositionally biased region" description="Basic and acidic residues" evidence="1">
    <location>
        <begin position="133"/>
        <end position="144"/>
    </location>
</feature>
<organism evidence="2 3">
    <name type="scientific">Chaetoceros tenuissimus</name>
    <dbReference type="NCBI Taxonomy" id="426638"/>
    <lineage>
        <taxon>Eukaryota</taxon>
        <taxon>Sar</taxon>
        <taxon>Stramenopiles</taxon>
        <taxon>Ochrophyta</taxon>
        <taxon>Bacillariophyta</taxon>
        <taxon>Coscinodiscophyceae</taxon>
        <taxon>Chaetocerotophycidae</taxon>
        <taxon>Chaetocerotales</taxon>
        <taxon>Chaetocerotaceae</taxon>
        <taxon>Chaetoceros</taxon>
    </lineage>
</organism>
<dbReference type="AlphaFoldDB" id="A0AAD3H3A4"/>
<evidence type="ECO:0000313" key="2">
    <source>
        <dbReference type="EMBL" id="GFH48721.1"/>
    </source>
</evidence>
<dbReference type="Proteomes" id="UP001054902">
    <property type="component" value="Unassembled WGS sequence"/>
</dbReference>
<comment type="caution">
    <text evidence="2">The sequence shown here is derived from an EMBL/GenBank/DDBJ whole genome shotgun (WGS) entry which is preliminary data.</text>
</comment>
<sequence>MGKMNINRTVAIHLPFFEPEDVITCVGGFSTVVGVLYELGSADGGSVMDKETGLEEGAKESNPLDVGSTDSDGDVDGKVDTPLPMSDEGKLEELGLELGLGLVPRLLVGRVDSDGWIEGKEVPSSDELGNIDKLGDKLGEISAK</sequence>
<feature type="compositionally biased region" description="Basic and acidic residues" evidence="1">
    <location>
        <begin position="48"/>
        <end position="59"/>
    </location>
</feature>
<gene>
    <name evidence="2" type="ORF">CTEN210_05197</name>
</gene>
<name>A0AAD3H3A4_9STRA</name>
<dbReference type="EMBL" id="BLLK01000029">
    <property type="protein sequence ID" value="GFH48721.1"/>
    <property type="molecule type" value="Genomic_DNA"/>
</dbReference>
<evidence type="ECO:0000256" key="1">
    <source>
        <dbReference type="SAM" id="MobiDB-lite"/>
    </source>
</evidence>
<proteinExistence type="predicted"/>
<protein>
    <submittedName>
        <fullName evidence="2">Uncharacterized protein</fullName>
    </submittedName>
</protein>
<feature type="region of interest" description="Disordered" evidence="1">
    <location>
        <begin position="42"/>
        <end position="87"/>
    </location>
</feature>